<dbReference type="EMBL" id="BAABFN010000005">
    <property type="protein sequence ID" value="GAA4312064.1"/>
    <property type="molecule type" value="Genomic_DNA"/>
</dbReference>
<organism evidence="3 4">
    <name type="scientific">Compostibacter hankyongensis</name>
    <dbReference type="NCBI Taxonomy" id="1007089"/>
    <lineage>
        <taxon>Bacteria</taxon>
        <taxon>Pseudomonadati</taxon>
        <taxon>Bacteroidota</taxon>
        <taxon>Chitinophagia</taxon>
        <taxon>Chitinophagales</taxon>
        <taxon>Chitinophagaceae</taxon>
        <taxon>Compostibacter</taxon>
    </lineage>
</organism>
<dbReference type="InterPro" id="IPR036291">
    <property type="entry name" value="NAD(P)-bd_dom_sf"/>
</dbReference>
<dbReference type="PANTHER" id="PTHR40459">
    <property type="entry name" value="CONSERVED HYPOTHETICAL ALANINE AND LEUCINE RICH PROTEIN"/>
    <property type="match status" value="1"/>
</dbReference>
<dbReference type="Gene3D" id="3.40.50.720">
    <property type="entry name" value="NAD(P)-binding Rossmann-like Domain"/>
    <property type="match status" value="1"/>
</dbReference>
<evidence type="ECO:0000313" key="4">
    <source>
        <dbReference type="Proteomes" id="UP001501207"/>
    </source>
</evidence>
<sequence>MDIVIIGSGNVAHCFSHRLQLNGHQIRQVISRNREHARELAEQLNTPYSDDLLDIDMNADVYLIAIQDDAIPAVNQELRLGKRIVAHTAGAVPLDAIRNISVNTGVIYPLQSLRREMREVEKIPLLLEAANEMTLRRLGALAEALSEQVVTADSEKRLQLHLAAVLSNNFTNHLIARCEDYCEKRGLDFGLLRPILHETFQRIERNDARQVQTGPAYRNDVTTLELHRGQLKDNPDLLQLYEVLSNDIRQFYDVERKAP</sequence>
<accession>A0ABP8FVX0</accession>
<feature type="domain" description="DUF2520" evidence="2">
    <location>
        <begin position="123"/>
        <end position="247"/>
    </location>
</feature>
<reference evidence="4" key="1">
    <citation type="journal article" date="2019" name="Int. J. Syst. Evol. Microbiol.">
        <title>The Global Catalogue of Microorganisms (GCM) 10K type strain sequencing project: providing services to taxonomists for standard genome sequencing and annotation.</title>
        <authorList>
            <consortium name="The Broad Institute Genomics Platform"/>
            <consortium name="The Broad Institute Genome Sequencing Center for Infectious Disease"/>
            <person name="Wu L."/>
            <person name="Ma J."/>
        </authorList>
    </citation>
    <scope>NUCLEOTIDE SEQUENCE [LARGE SCALE GENOMIC DNA]</scope>
    <source>
        <strain evidence="4">JCM 17664</strain>
    </source>
</reference>
<name>A0ABP8FVX0_9BACT</name>
<gene>
    <name evidence="3" type="ORF">GCM10023143_21530</name>
</gene>
<dbReference type="PANTHER" id="PTHR40459:SF1">
    <property type="entry name" value="CONSERVED HYPOTHETICAL ALANINE AND LEUCINE RICH PROTEIN"/>
    <property type="match status" value="1"/>
</dbReference>
<dbReference type="RefSeq" id="WP_344979104.1">
    <property type="nucleotide sequence ID" value="NZ_BAABFN010000005.1"/>
</dbReference>
<proteinExistence type="predicted"/>
<dbReference type="Proteomes" id="UP001501207">
    <property type="component" value="Unassembled WGS sequence"/>
</dbReference>
<evidence type="ECO:0000259" key="2">
    <source>
        <dbReference type="Pfam" id="PF10728"/>
    </source>
</evidence>
<dbReference type="SUPFAM" id="SSF48179">
    <property type="entry name" value="6-phosphogluconate dehydrogenase C-terminal domain-like"/>
    <property type="match status" value="1"/>
</dbReference>
<feature type="domain" description="Pyrroline-5-carboxylate reductase catalytic N-terminal" evidence="1">
    <location>
        <begin position="3"/>
        <end position="81"/>
    </location>
</feature>
<dbReference type="Pfam" id="PF03807">
    <property type="entry name" value="F420_oxidored"/>
    <property type="match status" value="1"/>
</dbReference>
<keyword evidence="4" id="KW-1185">Reference proteome</keyword>
<protein>
    <submittedName>
        <fullName evidence="3">DUF2520 domain-containing protein</fullName>
    </submittedName>
</protein>
<evidence type="ECO:0000313" key="3">
    <source>
        <dbReference type="EMBL" id="GAA4312064.1"/>
    </source>
</evidence>
<dbReference type="Gene3D" id="1.10.1040.20">
    <property type="entry name" value="ProC-like, C-terminal domain"/>
    <property type="match status" value="1"/>
</dbReference>
<dbReference type="InterPro" id="IPR018931">
    <property type="entry name" value="DUF2520"/>
</dbReference>
<evidence type="ECO:0000259" key="1">
    <source>
        <dbReference type="Pfam" id="PF03807"/>
    </source>
</evidence>
<dbReference type="InterPro" id="IPR037108">
    <property type="entry name" value="TM1727-like_C_sf"/>
</dbReference>
<dbReference type="InterPro" id="IPR028939">
    <property type="entry name" value="P5C_Rdtase_cat_N"/>
</dbReference>
<dbReference type="SUPFAM" id="SSF51735">
    <property type="entry name" value="NAD(P)-binding Rossmann-fold domains"/>
    <property type="match status" value="1"/>
</dbReference>
<comment type="caution">
    <text evidence="3">The sequence shown here is derived from an EMBL/GenBank/DDBJ whole genome shotgun (WGS) entry which is preliminary data.</text>
</comment>
<dbReference type="Pfam" id="PF10728">
    <property type="entry name" value="DUF2520"/>
    <property type="match status" value="1"/>
</dbReference>
<dbReference type="InterPro" id="IPR008927">
    <property type="entry name" value="6-PGluconate_DH-like_C_sf"/>
</dbReference>